<dbReference type="PANTHER" id="PTHR32182">
    <property type="entry name" value="DNA REPLICATION AND REPAIR PROTEIN RECF"/>
    <property type="match status" value="1"/>
</dbReference>
<dbReference type="PIRSF" id="PIRSF029347">
    <property type="entry name" value="RecF"/>
    <property type="match status" value="1"/>
</dbReference>
<protein>
    <submittedName>
        <fullName evidence="2">ATPase</fullName>
    </submittedName>
</protein>
<dbReference type="InterPro" id="IPR003959">
    <property type="entry name" value="ATPase_AAA_core"/>
</dbReference>
<reference evidence="2 3" key="1">
    <citation type="submission" date="2014-07" db="EMBL/GenBank/DDBJ databases">
        <authorList>
            <person name="McCorrison J."/>
            <person name="Sanka R."/>
            <person name="Torralba M."/>
            <person name="Gillis M."/>
            <person name="Haft D.H."/>
            <person name="Methe B."/>
            <person name="Sutton G."/>
            <person name="Nelson K.E."/>
        </authorList>
    </citation>
    <scope>NUCLEOTIDE SEQUENCE [LARGE SCALE GENOMIC DNA]</scope>
    <source>
        <strain evidence="2 3">DNF00882</strain>
    </source>
</reference>
<evidence type="ECO:0000313" key="3">
    <source>
        <dbReference type="Proteomes" id="UP000029538"/>
    </source>
</evidence>
<gene>
    <name evidence="2" type="ORF">HMPREF0654_02450</name>
</gene>
<evidence type="ECO:0000259" key="1">
    <source>
        <dbReference type="Pfam" id="PF13304"/>
    </source>
</evidence>
<dbReference type="GO" id="GO:0000731">
    <property type="term" value="P:DNA synthesis involved in DNA repair"/>
    <property type="evidence" value="ECO:0007669"/>
    <property type="project" value="TreeGrafter"/>
</dbReference>
<dbReference type="Gene3D" id="3.40.50.300">
    <property type="entry name" value="P-loop containing nucleotide triphosphate hydrolases"/>
    <property type="match status" value="1"/>
</dbReference>
<dbReference type="SUPFAM" id="SSF52540">
    <property type="entry name" value="P-loop containing nucleoside triphosphate hydrolases"/>
    <property type="match status" value="1"/>
</dbReference>
<dbReference type="Proteomes" id="UP000029538">
    <property type="component" value="Unassembled WGS sequence"/>
</dbReference>
<dbReference type="InterPro" id="IPR014555">
    <property type="entry name" value="RecF-like"/>
</dbReference>
<dbReference type="PANTHER" id="PTHR32182:SF22">
    <property type="entry name" value="ATP-DEPENDENT ENDONUCLEASE, OLD FAMILY-RELATED"/>
    <property type="match status" value="1"/>
</dbReference>
<sequence length="356" mass="40840">MDYIEINGYKSLKSVRLDIKPINILIGANGSGKSNFVSFFEFLNNLYHQNLSIYVGLKGGEDKILFRGKKITDELSFHIEFNEGVNGYSATLKAGDEGFIFLNENLIYQGNPKKINGGDKEARIKQTDNFRAKHVIKYLNGFRKYHFHDTSSQSPFTQYSSIKNDTAYFYADGRNIAAFLYYIRKKNKIVYNRIVKNIQSVAPYFSDFEFYPNEESLLRLQWRDKFSDVIYGANDFSDGTLRFIALSVLFLQPNLPDTIIIDEPELGLHPFAITKLAGMIKSASKRNCQVIVATQSSDLISHFEAEDIITVDQVNGESKFCRQSSQNLKVWLDDYYTIDDLWKRNMIEGGQPNQCL</sequence>
<dbReference type="InterPro" id="IPR027417">
    <property type="entry name" value="P-loop_NTPase"/>
</dbReference>
<dbReference type="Pfam" id="PF13304">
    <property type="entry name" value="AAA_21"/>
    <property type="match status" value="1"/>
</dbReference>
<dbReference type="GO" id="GO:0016887">
    <property type="term" value="F:ATP hydrolysis activity"/>
    <property type="evidence" value="ECO:0007669"/>
    <property type="project" value="InterPro"/>
</dbReference>
<dbReference type="GO" id="GO:0005524">
    <property type="term" value="F:ATP binding"/>
    <property type="evidence" value="ECO:0007669"/>
    <property type="project" value="InterPro"/>
</dbReference>
<dbReference type="AlphaFoldDB" id="A0A096ASS9"/>
<dbReference type="RefSeq" id="WP_036882431.1">
    <property type="nucleotide sequence ID" value="NZ_JRNR01000012.1"/>
</dbReference>
<dbReference type="GO" id="GO:0006302">
    <property type="term" value="P:double-strand break repair"/>
    <property type="evidence" value="ECO:0007669"/>
    <property type="project" value="TreeGrafter"/>
</dbReference>
<organism evidence="2 3">
    <name type="scientific">Prevotella disiens DNF00882</name>
    <dbReference type="NCBI Taxonomy" id="1401075"/>
    <lineage>
        <taxon>Bacteria</taxon>
        <taxon>Pseudomonadati</taxon>
        <taxon>Bacteroidota</taxon>
        <taxon>Bacteroidia</taxon>
        <taxon>Bacteroidales</taxon>
        <taxon>Prevotellaceae</taxon>
        <taxon>Prevotella</taxon>
    </lineage>
</organism>
<proteinExistence type="predicted"/>
<comment type="caution">
    <text evidence="2">The sequence shown here is derived from an EMBL/GenBank/DDBJ whole genome shotgun (WGS) entry which is preliminary data.</text>
</comment>
<evidence type="ECO:0000313" key="2">
    <source>
        <dbReference type="EMBL" id="KGF50148.1"/>
    </source>
</evidence>
<dbReference type="CDD" id="cd00267">
    <property type="entry name" value="ABC_ATPase"/>
    <property type="match status" value="1"/>
</dbReference>
<accession>A0A096ASS9</accession>
<name>A0A096ASS9_9BACT</name>
<dbReference type="EMBL" id="JRNR01000012">
    <property type="protein sequence ID" value="KGF50148.1"/>
    <property type="molecule type" value="Genomic_DNA"/>
</dbReference>
<feature type="domain" description="ATPase AAA-type core" evidence="1">
    <location>
        <begin position="22"/>
        <end position="300"/>
    </location>
</feature>